<evidence type="ECO:0000256" key="2">
    <source>
        <dbReference type="ARBA" id="ARBA00023015"/>
    </source>
</evidence>
<feature type="domain" description="HTH luxR-type" evidence="6">
    <location>
        <begin position="141"/>
        <end position="206"/>
    </location>
</feature>
<dbReference type="PANTHER" id="PTHR43214:SF41">
    <property type="entry name" value="NITRATE_NITRITE RESPONSE REGULATOR PROTEIN NARP"/>
    <property type="match status" value="1"/>
</dbReference>
<sequence length="210" mass="23935">MSYSVVVVDDHFLLSQAIGGLVQEFKNFNVLFLCKNGKELLDKLATPKNIPDLVLMDIKMPILNGIETTEILKKKYPKVKVLALSIEEDEYTILKMLRAGASGYLMKDTKKDILEKALSEVMQKGYYYTNTVSQILIESLENEIDTDLKEKEIEFIKLACTDLSYKEIAEAMSCSYKTVEGYRDSVHKKLKIKSRIGLVLFAIHHNLFTP</sequence>
<evidence type="ECO:0000313" key="9">
    <source>
        <dbReference type="Proteomes" id="UP000629420"/>
    </source>
</evidence>
<dbReference type="CDD" id="cd17535">
    <property type="entry name" value="REC_NarL-like"/>
    <property type="match status" value="1"/>
</dbReference>
<dbReference type="PROSITE" id="PS50110">
    <property type="entry name" value="RESPONSE_REGULATORY"/>
    <property type="match status" value="1"/>
</dbReference>
<accession>A0ABX7DRU7</accession>
<dbReference type="SUPFAM" id="SSF52172">
    <property type="entry name" value="CheY-like"/>
    <property type="match status" value="1"/>
</dbReference>
<dbReference type="EMBL" id="CP068439">
    <property type="protein sequence ID" value="QQX76728.1"/>
    <property type="molecule type" value="Genomic_DNA"/>
</dbReference>
<dbReference type="Gene3D" id="3.40.50.2300">
    <property type="match status" value="1"/>
</dbReference>
<keyword evidence="3" id="KW-0238">DNA-binding</keyword>
<dbReference type="InterPro" id="IPR058245">
    <property type="entry name" value="NreC/VraR/RcsB-like_REC"/>
</dbReference>
<dbReference type="SUPFAM" id="SSF46894">
    <property type="entry name" value="C-terminal effector domain of the bipartite response regulators"/>
    <property type="match status" value="1"/>
</dbReference>
<dbReference type="RefSeq" id="WP_202336545.1">
    <property type="nucleotide sequence ID" value="NZ_CP068439.1"/>
</dbReference>
<dbReference type="PANTHER" id="PTHR43214">
    <property type="entry name" value="TWO-COMPONENT RESPONSE REGULATOR"/>
    <property type="match status" value="1"/>
</dbReference>
<name>A0ABX7DRU7_9FLAO</name>
<evidence type="ECO:0000259" key="7">
    <source>
        <dbReference type="PROSITE" id="PS50110"/>
    </source>
</evidence>
<dbReference type="PROSITE" id="PS00622">
    <property type="entry name" value="HTH_LUXR_1"/>
    <property type="match status" value="1"/>
</dbReference>
<evidence type="ECO:0000259" key="6">
    <source>
        <dbReference type="PROSITE" id="PS50043"/>
    </source>
</evidence>
<reference evidence="8 9" key="1">
    <citation type="submission" date="2021-01" db="EMBL/GenBank/DDBJ databases">
        <title>Aequorivita sp. strain KX20305, a bacterium isolated from the sediment collected at a cold seep field in South China Sea.</title>
        <authorList>
            <person name="Zhang H."/>
            <person name="Li C."/>
        </authorList>
    </citation>
    <scope>NUCLEOTIDE SEQUENCE [LARGE SCALE GENOMIC DNA]</scope>
    <source>
        <strain evidence="8 9">KX20305</strain>
    </source>
</reference>
<dbReference type="InterPro" id="IPR016032">
    <property type="entry name" value="Sig_transdc_resp-reg_C-effctor"/>
</dbReference>
<keyword evidence="9" id="KW-1185">Reference proteome</keyword>
<keyword evidence="1 5" id="KW-0597">Phosphoprotein</keyword>
<gene>
    <name evidence="8" type="ORF">JK629_00185</name>
</gene>
<feature type="domain" description="Response regulatory" evidence="7">
    <location>
        <begin position="4"/>
        <end position="122"/>
    </location>
</feature>
<dbReference type="Proteomes" id="UP000629420">
    <property type="component" value="Chromosome"/>
</dbReference>
<dbReference type="InterPro" id="IPR001789">
    <property type="entry name" value="Sig_transdc_resp-reg_receiver"/>
</dbReference>
<dbReference type="Pfam" id="PF00196">
    <property type="entry name" value="GerE"/>
    <property type="match status" value="1"/>
</dbReference>
<dbReference type="Pfam" id="PF00072">
    <property type="entry name" value="Response_reg"/>
    <property type="match status" value="1"/>
</dbReference>
<dbReference type="InterPro" id="IPR039420">
    <property type="entry name" value="WalR-like"/>
</dbReference>
<dbReference type="SMART" id="SM00421">
    <property type="entry name" value="HTH_LUXR"/>
    <property type="match status" value="1"/>
</dbReference>
<evidence type="ECO:0000256" key="5">
    <source>
        <dbReference type="PROSITE-ProRule" id="PRU00169"/>
    </source>
</evidence>
<evidence type="ECO:0000256" key="3">
    <source>
        <dbReference type="ARBA" id="ARBA00023125"/>
    </source>
</evidence>
<keyword evidence="2" id="KW-0805">Transcription regulation</keyword>
<keyword evidence="4" id="KW-0804">Transcription</keyword>
<organism evidence="8 9">
    <name type="scientific">Aequorivita iocasae</name>
    <dbReference type="NCBI Taxonomy" id="2803865"/>
    <lineage>
        <taxon>Bacteria</taxon>
        <taxon>Pseudomonadati</taxon>
        <taxon>Bacteroidota</taxon>
        <taxon>Flavobacteriia</taxon>
        <taxon>Flavobacteriales</taxon>
        <taxon>Flavobacteriaceae</taxon>
        <taxon>Aequorivita</taxon>
    </lineage>
</organism>
<evidence type="ECO:0000313" key="8">
    <source>
        <dbReference type="EMBL" id="QQX76728.1"/>
    </source>
</evidence>
<dbReference type="SMART" id="SM00448">
    <property type="entry name" value="REC"/>
    <property type="match status" value="1"/>
</dbReference>
<feature type="modified residue" description="4-aspartylphosphate" evidence="5">
    <location>
        <position position="57"/>
    </location>
</feature>
<dbReference type="CDD" id="cd06170">
    <property type="entry name" value="LuxR_C_like"/>
    <property type="match status" value="1"/>
</dbReference>
<protein>
    <submittedName>
        <fullName evidence="8">Response regulator transcription factor</fullName>
    </submittedName>
</protein>
<evidence type="ECO:0000256" key="1">
    <source>
        <dbReference type="ARBA" id="ARBA00022553"/>
    </source>
</evidence>
<dbReference type="InterPro" id="IPR000792">
    <property type="entry name" value="Tscrpt_reg_LuxR_C"/>
</dbReference>
<dbReference type="InterPro" id="IPR011006">
    <property type="entry name" value="CheY-like_superfamily"/>
</dbReference>
<proteinExistence type="predicted"/>
<evidence type="ECO:0000256" key="4">
    <source>
        <dbReference type="ARBA" id="ARBA00023163"/>
    </source>
</evidence>
<dbReference type="PROSITE" id="PS50043">
    <property type="entry name" value="HTH_LUXR_2"/>
    <property type="match status" value="1"/>
</dbReference>